<dbReference type="Gene3D" id="3.40.50.150">
    <property type="entry name" value="Vaccinia Virus protein VP39"/>
    <property type="match status" value="1"/>
</dbReference>
<keyword evidence="2" id="KW-0489">Methyltransferase</keyword>
<reference evidence="2 3" key="1">
    <citation type="submission" date="2020-07" db="EMBL/GenBank/DDBJ databases">
        <title>Sequencing the genomes of 1000 actinobacteria strains.</title>
        <authorList>
            <person name="Klenk H.-P."/>
        </authorList>
    </citation>
    <scope>NUCLEOTIDE SEQUENCE [LARGE SCALE GENOMIC DNA]</scope>
    <source>
        <strain evidence="2 3">DSM 45975</strain>
    </source>
</reference>
<dbReference type="InterPro" id="IPR006764">
    <property type="entry name" value="SAM_dep_MeTrfase_SAV2177_type"/>
</dbReference>
<feature type="compositionally biased region" description="Basic and acidic residues" evidence="1">
    <location>
        <begin position="337"/>
        <end position="347"/>
    </location>
</feature>
<dbReference type="GO" id="GO:0008168">
    <property type="term" value="F:methyltransferase activity"/>
    <property type="evidence" value="ECO:0007669"/>
    <property type="project" value="UniProtKB-KW"/>
</dbReference>
<dbReference type="Pfam" id="PF04672">
    <property type="entry name" value="Methyltransf_19"/>
    <property type="match status" value="1"/>
</dbReference>
<organism evidence="2 3">
    <name type="scientific">Halosaccharopolyspora lacisalsi</name>
    <dbReference type="NCBI Taxonomy" id="1000566"/>
    <lineage>
        <taxon>Bacteria</taxon>
        <taxon>Bacillati</taxon>
        <taxon>Actinomycetota</taxon>
        <taxon>Actinomycetes</taxon>
        <taxon>Pseudonocardiales</taxon>
        <taxon>Pseudonocardiaceae</taxon>
        <taxon>Halosaccharopolyspora</taxon>
    </lineage>
</organism>
<keyword evidence="2" id="KW-0808">Transferase</keyword>
<proteinExistence type="predicted"/>
<dbReference type="InterPro" id="IPR029063">
    <property type="entry name" value="SAM-dependent_MTases_sf"/>
</dbReference>
<name>A0A839DYE5_9PSEU</name>
<dbReference type="Proteomes" id="UP000569329">
    <property type="component" value="Unassembled WGS sequence"/>
</dbReference>
<feature type="compositionally biased region" description="Basic and acidic residues" evidence="1">
    <location>
        <begin position="371"/>
        <end position="382"/>
    </location>
</feature>
<accession>A0A839DYE5</accession>
<dbReference type="EMBL" id="JACGWZ010000004">
    <property type="protein sequence ID" value="MBA8825749.1"/>
    <property type="molecule type" value="Genomic_DNA"/>
</dbReference>
<evidence type="ECO:0000313" key="3">
    <source>
        <dbReference type="Proteomes" id="UP000569329"/>
    </source>
</evidence>
<sequence>MASREGTKEAEYGMAKRKRLSARELDLESPCAARIYDAFLGGNHNFGVERRFVERAEEALPGITESYRENRAFLRRTVEYLISRGIRQFLDIGSGTPTIGHVHDIAERRTNDFRVLYVDNEPLTVMHSSRLLTEEPRAEIVLADLREPDSVLRAAAEQLDLDRPIALLFSAVLHHIPDEDDPLSLVDTYQQALAPDSHVVISHVTASMSPEHMHVLDELYAESADPLFPRGSDRIDALFGDFELLLPGTGALTRWRPDPESTTTAPRYPILHGGLAHKKHPKVWRTLSAHSLGSLAGKQQQQTGQHGHDPGPQPSELYTGVLGQQSEKQRAGTATDVDPRLGDRRGAGDPARMQPGDGEVEQPRPRPSGAEPDHRPDHERDRHVQRHHGVSE</sequence>
<evidence type="ECO:0000256" key="1">
    <source>
        <dbReference type="SAM" id="MobiDB-lite"/>
    </source>
</evidence>
<evidence type="ECO:0000313" key="2">
    <source>
        <dbReference type="EMBL" id="MBA8825749.1"/>
    </source>
</evidence>
<protein>
    <submittedName>
        <fullName evidence="2">SAM-dependent methyltransferase</fullName>
    </submittedName>
</protein>
<feature type="region of interest" description="Disordered" evidence="1">
    <location>
        <begin position="294"/>
        <end position="392"/>
    </location>
</feature>
<keyword evidence="3" id="KW-1185">Reference proteome</keyword>
<comment type="caution">
    <text evidence="2">The sequence shown here is derived from an EMBL/GenBank/DDBJ whole genome shotgun (WGS) entry which is preliminary data.</text>
</comment>
<feature type="region of interest" description="Disordered" evidence="1">
    <location>
        <begin position="252"/>
        <end position="274"/>
    </location>
</feature>
<dbReference type="SUPFAM" id="SSF53335">
    <property type="entry name" value="S-adenosyl-L-methionine-dependent methyltransferases"/>
    <property type="match status" value="1"/>
</dbReference>
<dbReference type="AlphaFoldDB" id="A0A839DYE5"/>
<gene>
    <name evidence="2" type="ORF">FHX42_003115</name>
</gene>
<dbReference type="GO" id="GO:0032259">
    <property type="term" value="P:methylation"/>
    <property type="evidence" value="ECO:0007669"/>
    <property type="project" value="UniProtKB-KW"/>
</dbReference>
<feature type="compositionally biased region" description="Basic residues" evidence="1">
    <location>
        <begin position="383"/>
        <end position="392"/>
    </location>
</feature>